<evidence type="ECO:0008006" key="8">
    <source>
        <dbReference type="Google" id="ProtNLM"/>
    </source>
</evidence>
<evidence type="ECO:0000313" key="7">
    <source>
        <dbReference type="Proteomes" id="UP000008311"/>
    </source>
</evidence>
<name>B9TNU7_RICCO</name>
<feature type="non-terminal residue" evidence="6">
    <location>
        <position position="1"/>
    </location>
</feature>
<reference evidence="7" key="1">
    <citation type="journal article" date="2010" name="Nat. Biotechnol.">
        <title>Draft genome sequence of the oilseed species Ricinus communis.</title>
        <authorList>
            <person name="Chan A.P."/>
            <person name="Crabtree J."/>
            <person name="Zhao Q."/>
            <person name="Lorenzi H."/>
            <person name="Orvis J."/>
            <person name="Puiu D."/>
            <person name="Melake-Berhan A."/>
            <person name="Jones K.M."/>
            <person name="Redman J."/>
            <person name="Chen G."/>
            <person name="Cahoon E.B."/>
            <person name="Gedil M."/>
            <person name="Stanke M."/>
            <person name="Haas B.J."/>
            <person name="Wortman J.R."/>
            <person name="Fraser-Liggett C.M."/>
            <person name="Ravel J."/>
            <person name="Rabinowicz P.D."/>
        </authorList>
    </citation>
    <scope>NUCLEOTIDE SEQUENCE [LARGE SCALE GENOMIC DNA]</scope>
    <source>
        <strain evidence="7">cv. Hale</strain>
    </source>
</reference>
<sequence length="63" mass="6841">TYILTSGGPFNTTRVALHYMYETAFTQSDAGYAAAVAMAFVAIVILLSLLQAWLVKWLAGRDA</sequence>
<dbReference type="InParanoid" id="B9TNU7"/>
<keyword evidence="7" id="KW-1185">Reference proteome</keyword>
<evidence type="ECO:0000256" key="3">
    <source>
        <dbReference type="ARBA" id="ARBA00022989"/>
    </source>
</evidence>
<dbReference type="Proteomes" id="UP000008311">
    <property type="component" value="Unassembled WGS sequence"/>
</dbReference>
<evidence type="ECO:0000256" key="5">
    <source>
        <dbReference type="SAM" id="Phobius"/>
    </source>
</evidence>
<dbReference type="EMBL" id="EQ993670">
    <property type="protein sequence ID" value="EEF22466.1"/>
    <property type="molecule type" value="Genomic_DNA"/>
</dbReference>
<evidence type="ECO:0000256" key="2">
    <source>
        <dbReference type="ARBA" id="ARBA00022692"/>
    </source>
</evidence>
<organism evidence="6 7">
    <name type="scientific">Ricinus communis</name>
    <name type="common">Castor bean</name>
    <dbReference type="NCBI Taxonomy" id="3988"/>
    <lineage>
        <taxon>Eukaryota</taxon>
        <taxon>Viridiplantae</taxon>
        <taxon>Streptophyta</taxon>
        <taxon>Embryophyta</taxon>
        <taxon>Tracheophyta</taxon>
        <taxon>Spermatophyta</taxon>
        <taxon>Magnoliopsida</taxon>
        <taxon>eudicotyledons</taxon>
        <taxon>Gunneridae</taxon>
        <taxon>Pentapetalae</taxon>
        <taxon>rosids</taxon>
        <taxon>fabids</taxon>
        <taxon>Malpighiales</taxon>
        <taxon>Euphorbiaceae</taxon>
        <taxon>Acalyphoideae</taxon>
        <taxon>Acalypheae</taxon>
        <taxon>Ricinus</taxon>
    </lineage>
</organism>
<protein>
    <recommendedName>
        <fullName evidence="8">Sugar ABC transporter permease</fullName>
    </recommendedName>
</protein>
<proteinExistence type="predicted"/>
<comment type="subcellular location">
    <subcellularLocation>
        <location evidence="1">Membrane</location>
        <topology evidence="1">Multi-pass membrane protein</topology>
    </subcellularLocation>
</comment>
<feature type="transmembrane region" description="Helical" evidence="5">
    <location>
        <begin position="30"/>
        <end position="55"/>
    </location>
</feature>
<evidence type="ECO:0000256" key="1">
    <source>
        <dbReference type="ARBA" id="ARBA00004141"/>
    </source>
</evidence>
<gene>
    <name evidence="6" type="ORF">RCOM_2141760</name>
</gene>
<keyword evidence="4 5" id="KW-0472">Membrane</keyword>
<evidence type="ECO:0000313" key="6">
    <source>
        <dbReference type="EMBL" id="EEF22466.1"/>
    </source>
</evidence>
<keyword evidence="2 5" id="KW-0812">Transmembrane</keyword>
<dbReference type="Gene3D" id="1.10.3720.10">
    <property type="entry name" value="MetI-like"/>
    <property type="match status" value="1"/>
</dbReference>
<accession>B9TNU7</accession>
<dbReference type="GO" id="GO:0016020">
    <property type="term" value="C:membrane"/>
    <property type="evidence" value="ECO:0007669"/>
    <property type="project" value="UniProtKB-SubCell"/>
</dbReference>
<evidence type="ECO:0000256" key="4">
    <source>
        <dbReference type="ARBA" id="ARBA00023136"/>
    </source>
</evidence>
<keyword evidence="3 5" id="KW-1133">Transmembrane helix</keyword>
<dbReference type="AlphaFoldDB" id="B9TNU7"/>
<dbReference type="SUPFAM" id="SSF161098">
    <property type="entry name" value="MetI-like"/>
    <property type="match status" value="1"/>
</dbReference>
<dbReference type="InterPro" id="IPR035906">
    <property type="entry name" value="MetI-like_sf"/>
</dbReference>